<proteinExistence type="predicted"/>
<gene>
    <name evidence="1" type="ORF">FF38_01613</name>
</gene>
<organism evidence="1 2">
    <name type="scientific">Lucilia cuprina</name>
    <name type="common">Green bottle fly</name>
    <name type="synonym">Australian sheep blowfly</name>
    <dbReference type="NCBI Taxonomy" id="7375"/>
    <lineage>
        <taxon>Eukaryota</taxon>
        <taxon>Metazoa</taxon>
        <taxon>Ecdysozoa</taxon>
        <taxon>Arthropoda</taxon>
        <taxon>Hexapoda</taxon>
        <taxon>Insecta</taxon>
        <taxon>Pterygota</taxon>
        <taxon>Neoptera</taxon>
        <taxon>Endopterygota</taxon>
        <taxon>Diptera</taxon>
        <taxon>Brachycera</taxon>
        <taxon>Muscomorpha</taxon>
        <taxon>Oestroidea</taxon>
        <taxon>Calliphoridae</taxon>
        <taxon>Luciliinae</taxon>
        <taxon>Lucilia</taxon>
    </lineage>
</organism>
<dbReference type="EMBL" id="JRES01000487">
    <property type="protein sequence ID" value="KNC30864.1"/>
    <property type="molecule type" value="Genomic_DNA"/>
</dbReference>
<accession>A0A0L0CHA3</accession>
<dbReference type="Proteomes" id="UP000037069">
    <property type="component" value="Unassembled WGS sequence"/>
</dbReference>
<sequence length="272" mass="30814">MSSSHSPHDLLLLLPLQKSSSCNCQYKLINKNNNYYYNNNNNNTNNSNVIYNNYNNINNKKPENILLWVLVVPLLISTTPTTSTKHNSSQTGQDPATQIQIQTSTTTVNTVNTTTTTRSIDVQQLKSIELLLRTLTGSLLIQQIILKNLINKLQILLLLLLHSAVHLNPFKDLYCLRKVDLVLEQTSNTRWWCSFPISPHKFTSNATTILKKSSSSAAYFVNQPEEAFKFRLLSITNDKTTLTPNKLSIKGFCHPSTTLHCHLQYLRISLQG</sequence>
<dbReference type="AlphaFoldDB" id="A0A0L0CHA3"/>
<keyword evidence="2" id="KW-1185">Reference proteome</keyword>
<protein>
    <submittedName>
        <fullName evidence="1">Uncharacterized protein</fullName>
    </submittedName>
</protein>
<name>A0A0L0CHA3_LUCCU</name>
<reference evidence="1 2" key="1">
    <citation type="journal article" date="2015" name="Nat. Commun.">
        <title>Lucilia cuprina genome unlocks parasitic fly biology to underpin future interventions.</title>
        <authorList>
            <person name="Anstead C.A."/>
            <person name="Korhonen P.K."/>
            <person name="Young N.D."/>
            <person name="Hall R.S."/>
            <person name="Jex A.R."/>
            <person name="Murali S.C."/>
            <person name="Hughes D.S."/>
            <person name="Lee S.F."/>
            <person name="Perry T."/>
            <person name="Stroehlein A.J."/>
            <person name="Ansell B.R."/>
            <person name="Breugelmans B."/>
            <person name="Hofmann A."/>
            <person name="Qu J."/>
            <person name="Dugan S."/>
            <person name="Lee S.L."/>
            <person name="Chao H."/>
            <person name="Dinh H."/>
            <person name="Han Y."/>
            <person name="Doddapaneni H.V."/>
            <person name="Worley K.C."/>
            <person name="Muzny D.M."/>
            <person name="Ioannidis P."/>
            <person name="Waterhouse R.M."/>
            <person name="Zdobnov E.M."/>
            <person name="James P.J."/>
            <person name="Bagnall N.H."/>
            <person name="Kotze A.C."/>
            <person name="Gibbs R.A."/>
            <person name="Richards S."/>
            <person name="Batterham P."/>
            <person name="Gasser R.B."/>
        </authorList>
    </citation>
    <scope>NUCLEOTIDE SEQUENCE [LARGE SCALE GENOMIC DNA]</scope>
    <source>
        <strain evidence="1 2">LS</strain>
        <tissue evidence="1">Full body</tissue>
    </source>
</reference>
<evidence type="ECO:0000313" key="1">
    <source>
        <dbReference type="EMBL" id="KNC30864.1"/>
    </source>
</evidence>
<comment type="caution">
    <text evidence="1">The sequence shown here is derived from an EMBL/GenBank/DDBJ whole genome shotgun (WGS) entry which is preliminary data.</text>
</comment>
<evidence type="ECO:0000313" key="2">
    <source>
        <dbReference type="Proteomes" id="UP000037069"/>
    </source>
</evidence>